<reference evidence="1 2" key="1">
    <citation type="journal article" date="2013" name="PLoS ONE">
        <title>Predicting the Proteins of Angomonas deanei, Strigomonas culicis and Their Respective Endosymbionts Reveals New Aspects of the Trypanosomatidae Family.</title>
        <authorList>
            <person name="Motta M.C."/>
            <person name="Martins A.C."/>
            <person name="de Souza S.S."/>
            <person name="Catta-Preta C.M."/>
            <person name="Silva R."/>
            <person name="Klein C.C."/>
            <person name="de Almeida L.G."/>
            <person name="de Lima Cunha O."/>
            <person name="Ciapina L.P."/>
            <person name="Brocchi M."/>
            <person name="Colabardini A.C."/>
            <person name="de Araujo Lima B."/>
            <person name="Machado C.R."/>
            <person name="de Almeida Soares C.M."/>
            <person name="Probst C.M."/>
            <person name="de Menezes C.B."/>
            <person name="Thompson C.E."/>
            <person name="Bartholomeu D.C."/>
            <person name="Gradia D.F."/>
            <person name="Pavoni D.P."/>
            <person name="Grisard E.C."/>
            <person name="Fantinatti-Garboggini F."/>
            <person name="Marchini F.K."/>
            <person name="Rodrigues-Luiz G.F."/>
            <person name="Wagner G."/>
            <person name="Goldman G.H."/>
            <person name="Fietto J.L."/>
            <person name="Elias M.C."/>
            <person name="Goldman M.H."/>
            <person name="Sagot M.F."/>
            <person name="Pereira M."/>
            <person name="Stoco P.H."/>
            <person name="de Mendonca-Neto R.P."/>
            <person name="Teixeira S.M."/>
            <person name="Maciel T.E."/>
            <person name="de Oliveira Mendes T.A."/>
            <person name="Urmenyi T.P."/>
            <person name="de Souza W."/>
            <person name="Schenkman S."/>
            <person name="de Vasconcelos A.T."/>
        </authorList>
    </citation>
    <scope>NUCLEOTIDE SEQUENCE [LARGE SCALE GENOMIC DNA]</scope>
</reference>
<name>S9UJ90_9TRYP</name>
<dbReference type="AlphaFoldDB" id="S9UJ90"/>
<sequence>MDRIRVHRHVLHVHAHATHVLIAQHALAGRPLPRRNEGVLHLRHVLHTLRHVHDHVRAAVVGAVAPDLASLRHIPLEGVGEVARAVLGIRIRASGTLLDRQGQLLRQRGAAAEQTVVLVCRLGQALHVGQLGHGLAEGHDGLGDLQGSAVHEVVLEILQADLQVQLTRAGHDVLTGLLNGAHDERIGLGEALQALHELGQIGRILRLNSHTHDGGHGVLHIAEGVGGLTIVGDGGGFDDVLVYANKTHDVTARHVLDGLLVATHHQHGALHRLVLVQVLLLAVDVVVTHDANLLAAAHRTGEDTAERKEAPAIGGRHHLADVQHQGGLGIAVLDTHEVLVRLHSLAGVQHIRTVLLRPLGGREMRHDHLQQRLRGRQELHHDGLEQLLRHLVALLGREGNVQRLEHLLHLLLLLVHDGVEDLVHGVQAELAEGAANAVAIGVGLLLDPLLVLRIEEVVTPQALAHLHLIHAELRRVHVREAGQREGPGLETRADRHGALIRGHLQVTHAGVVVRRNHDVHVLQRLDEALVRLLGVQLELEDSAVDLVDEDDGADALRQRLAQHRLRLHAHALHTVHHHQRTVRHTEGGSHLGAEVNVPGGVDQVDQKPALVVIQLLDHLLGHVVVQGNGGRLDRDTAGNLIRARIHQALVTRLLHLNNTGGADKRVRQGGLAVIDVGNDGHVTDLFRVVHQTAELINGEVNHLGESKKKALLTVWFVRRARKKEKRRRETECDGSALKHQEVN</sequence>
<evidence type="ECO:0000313" key="2">
    <source>
        <dbReference type="Proteomes" id="UP000015354"/>
    </source>
</evidence>
<protein>
    <submittedName>
        <fullName evidence="1">Elongation factor 2</fullName>
    </submittedName>
</protein>
<proteinExistence type="predicted"/>
<dbReference type="EMBL" id="ATMH01003816">
    <property type="protein sequence ID" value="EPY30887.1"/>
    <property type="molecule type" value="Genomic_DNA"/>
</dbReference>
<organism evidence="1 2">
    <name type="scientific">Strigomonas culicis</name>
    <dbReference type="NCBI Taxonomy" id="28005"/>
    <lineage>
        <taxon>Eukaryota</taxon>
        <taxon>Discoba</taxon>
        <taxon>Euglenozoa</taxon>
        <taxon>Kinetoplastea</taxon>
        <taxon>Metakinetoplastina</taxon>
        <taxon>Trypanosomatida</taxon>
        <taxon>Trypanosomatidae</taxon>
        <taxon>Strigomonadinae</taxon>
        <taxon>Strigomonas</taxon>
    </lineage>
</organism>
<keyword evidence="1" id="KW-0251">Elongation factor</keyword>
<keyword evidence="1" id="KW-0648">Protein biosynthesis</keyword>
<evidence type="ECO:0000313" key="1">
    <source>
        <dbReference type="EMBL" id="EPY30887.1"/>
    </source>
</evidence>
<gene>
    <name evidence="1" type="ORF">STCU_03816</name>
</gene>
<keyword evidence="2" id="KW-1185">Reference proteome</keyword>
<dbReference type="Proteomes" id="UP000015354">
    <property type="component" value="Unassembled WGS sequence"/>
</dbReference>
<dbReference type="GO" id="GO:0003746">
    <property type="term" value="F:translation elongation factor activity"/>
    <property type="evidence" value="ECO:0007669"/>
    <property type="project" value="UniProtKB-KW"/>
</dbReference>
<comment type="caution">
    <text evidence="1">The sequence shown here is derived from an EMBL/GenBank/DDBJ whole genome shotgun (WGS) entry which is preliminary data.</text>
</comment>
<accession>S9UJ90</accession>
<dbReference type="OrthoDB" id="5144463at2759"/>
<dbReference type="AntiFam" id="ANF00072">
    <property type="entry name" value="Shadow ORF (opposite TypA)"/>
</dbReference>